<reference evidence="2" key="1">
    <citation type="submission" date="2022-10" db="EMBL/GenBank/DDBJ databases">
        <authorList>
            <person name="Chen Y."/>
            <person name="Dougan E. K."/>
            <person name="Chan C."/>
            <person name="Rhodes N."/>
            <person name="Thang M."/>
        </authorList>
    </citation>
    <scope>NUCLEOTIDE SEQUENCE</scope>
</reference>
<protein>
    <submittedName>
        <fullName evidence="4">Probable xanthine dehydrogenase subunit A (XDHase subunit A)</fullName>
    </submittedName>
</protein>
<dbReference type="InterPro" id="IPR027051">
    <property type="entry name" value="XdhC_Rossmann_dom"/>
</dbReference>
<dbReference type="InterPro" id="IPR003777">
    <property type="entry name" value="XdhC_CoxI"/>
</dbReference>
<dbReference type="AlphaFoldDB" id="A0A9P1FEL4"/>
<dbReference type="Proteomes" id="UP001152797">
    <property type="component" value="Unassembled WGS sequence"/>
</dbReference>
<dbReference type="EMBL" id="CAMXCT030000001">
    <property type="protein sequence ID" value="CAL4759152.1"/>
    <property type="molecule type" value="Genomic_DNA"/>
</dbReference>
<dbReference type="Pfam" id="PF13478">
    <property type="entry name" value="XdhC_C"/>
    <property type="match status" value="1"/>
</dbReference>
<dbReference type="PANTHER" id="PTHR30388">
    <property type="entry name" value="ALDEHYDE OXIDOREDUCTASE MOLYBDENUM COFACTOR ASSEMBLY PROTEIN"/>
    <property type="match status" value="1"/>
</dbReference>
<dbReference type="OrthoDB" id="10285304at2759"/>
<dbReference type="InterPro" id="IPR052698">
    <property type="entry name" value="MoCofactor_Util/Proc"/>
</dbReference>
<evidence type="ECO:0000313" key="5">
    <source>
        <dbReference type="Proteomes" id="UP001152797"/>
    </source>
</evidence>
<dbReference type="EMBL" id="CAMXCT020000001">
    <property type="protein sequence ID" value="CAL1125215.1"/>
    <property type="molecule type" value="Genomic_DNA"/>
</dbReference>
<dbReference type="Gene3D" id="3.40.50.720">
    <property type="entry name" value="NAD(P)-binding Rossmann-like Domain"/>
    <property type="match status" value="1"/>
</dbReference>
<dbReference type="EMBL" id="CAMXCT010000001">
    <property type="protein sequence ID" value="CAI3971840.1"/>
    <property type="molecule type" value="Genomic_DNA"/>
</dbReference>
<dbReference type="Pfam" id="PF02625">
    <property type="entry name" value="XdhC_CoxI"/>
    <property type="match status" value="1"/>
</dbReference>
<evidence type="ECO:0000313" key="2">
    <source>
        <dbReference type="EMBL" id="CAI3971840.1"/>
    </source>
</evidence>
<evidence type="ECO:0000313" key="3">
    <source>
        <dbReference type="EMBL" id="CAL1125215.1"/>
    </source>
</evidence>
<proteinExistence type="predicted"/>
<dbReference type="Pfam" id="PF03992">
    <property type="entry name" value="ABM"/>
    <property type="match status" value="1"/>
</dbReference>
<evidence type="ECO:0000313" key="4">
    <source>
        <dbReference type="EMBL" id="CAL4759152.1"/>
    </source>
</evidence>
<dbReference type="PANTHER" id="PTHR30388:SF6">
    <property type="entry name" value="XANTHINE DEHYDROGENASE SUBUNIT A-RELATED"/>
    <property type="match status" value="1"/>
</dbReference>
<dbReference type="SUPFAM" id="SSF54909">
    <property type="entry name" value="Dimeric alpha+beta barrel"/>
    <property type="match status" value="1"/>
</dbReference>
<keyword evidence="5" id="KW-1185">Reference proteome</keyword>
<evidence type="ECO:0000259" key="1">
    <source>
        <dbReference type="PROSITE" id="PS51725"/>
    </source>
</evidence>
<dbReference type="SUPFAM" id="SSF51735">
    <property type="entry name" value="NAD(P)-binding Rossmann-fold domains"/>
    <property type="match status" value="1"/>
</dbReference>
<dbReference type="InterPro" id="IPR007138">
    <property type="entry name" value="ABM_dom"/>
</dbReference>
<dbReference type="Gene3D" id="3.30.70.100">
    <property type="match status" value="1"/>
</dbReference>
<name>A0A9P1FEL4_9DINO</name>
<feature type="domain" description="ABM" evidence="1">
    <location>
        <begin position="2"/>
        <end position="99"/>
    </location>
</feature>
<dbReference type="InterPro" id="IPR011008">
    <property type="entry name" value="Dimeric_a/b-barrel"/>
</dbReference>
<dbReference type="PROSITE" id="PS51725">
    <property type="entry name" value="ABM"/>
    <property type="match status" value="1"/>
</dbReference>
<reference evidence="3" key="2">
    <citation type="submission" date="2024-04" db="EMBL/GenBank/DDBJ databases">
        <authorList>
            <person name="Chen Y."/>
            <person name="Shah S."/>
            <person name="Dougan E. K."/>
            <person name="Thang M."/>
            <person name="Chan C."/>
        </authorList>
    </citation>
    <scope>NUCLEOTIDE SEQUENCE [LARGE SCALE GENOMIC DNA]</scope>
</reference>
<sequence length="465" mass="50395">MIYVVATIELAEGKREEFLEAFRQVMPKVHAEKGCLEYTPAIDQETAIPAQPEAREDFVVVMEKWESVSALEAHLIAPHMNEYRSQGTPSVAFRAPRKFTDATEGIPHRVRESVAAGRPFVLCRLVETRGSTPQKPGATMLVYADGSQAGTLGGGCVEAEVKRRALEIAAGGSPEIATFQLDSDYGWDDGLICGGRMKIALEPFGPESDADYILEVARQFESDTGAIEAVVFDSEATGLPAPSNYLFAEDGTLIAHCRAELQDGVAPEAVLSRMPDISQRPRPLASHGVAYLPLLPRCRLVIVGGGHVGQAVAQLADGVGFNVWVVDDRADIVSEERFPTAERRITGDVSKVLPDLEITSSTYCLIVTRGHNHDEEALYHLAERGARYVGMIGSKRKIKMIFDDLLNEGISPDALRQVYAPIGLDIGSQTVSEIAISIVAELIAHRNRGGEVVGRLPAVTLDVVK</sequence>
<organism evidence="2">
    <name type="scientific">Cladocopium goreaui</name>
    <dbReference type="NCBI Taxonomy" id="2562237"/>
    <lineage>
        <taxon>Eukaryota</taxon>
        <taxon>Sar</taxon>
        <taxon>Alveolata</taxon>
        <taxon>Dinophyceae</taxon>
        <taxon>Suessiales</taxon>
        <taxon>Symbiodiniaceae</taxon>
        <taxon>Cladocopium</taxon>
    </lineage>
</organism>
<dbReference type="InterPro" id="IPR036291">
    <property type="entry name" value="NAD(P)-bd_dom_sf"/>
</dbReference>
<accession>A0A9P1FEL4</accession>
<gene>
    <name evidence="2" type="ORF">C1SCF055_LOCUS430</name>
</gene>
<comment type="caution">
    <text evidence="2">The sequence shown here is derived from an EMBL/GenBank/DDBJ whole genome shotgun (WGS) entry which is preliminary data.</text>
</comment>